<dbReference type="EMBL" id="CR382129">
    <property type="protein sequence ID" value="CAG81586.1"/>
    <property type="molecule type" value="Genomic_DNA"/>
</dbReference>
<accession>Q6CDH1</accession>
<protein>
    <submittedName>
        <fullName evidence="2">YALI0C00583p</fullName>
    </submittedName>
</protein>
<dbReference type="AlphaFoldDB" id="Q6CDH1"/>
<evidence type="ECO:0000313" key="2">
    <source>
        <dbReference type="EMBL" id="CAG81586.1"/>
    </source>
</evidence>
<feature type="region of interest" description="Disordered" evidence="1">
    <location>
        <begin position="46"/>
        <end position="82"/>
    </location>
</feature>
<sequence length="82" mass="9652">MALSRVRKLYLKIPYYRLEYGQWISWQEYTNSISNRSPFYHRLVTPSPPERAEEPLPKDFRALQGKNTAGVEGVELSRPRPD</sequence>
<name>Q6CDH1_YARLI</name>
<proteinExistence type="predicted"/>
<dbReference type="InParanoid" id="Q6CDH1"/>
<dbReference type="HOGENOM" id="CLU_2560051_0_0_1"/>
<organism evidence="2 3">
    <name type="scientific">Yarrowia lipolytica (strain CLIB 122 / E 150)</name>
    <name type="common">Yeast</name>
    <name type="synonym">Candida lipolytica</name>
    <dbReference type="NCBI Taxonomy" id="284591"/>
    <lineage>
        <taxon>Eukaryota</taxon>
        <taxon>Fungi</taxon>
        <taxon>Dikarya</taxon>
        <taxon>Ascomycota</taxon>
        <taxon>Saccharomycotina</taxon>
        <taxon>Dipodascomycetes</taxon>
        <taxon>Dipodascales</taxon>
        <taxon>Dipodascales incertae sedis</taxon>
        <taxon>Yarrowia</taxon>
    </lineage>
</organism>
<gene>
    <name evidence="2" type="ORF">YALI0_C00583g</name>
</gene>
<feature type="compositionally biased region" description="Basic and acidic residues" evidence="1">
    <location>
        <begin position="50"/>
        <end position="61"/>
    </location>
</feature>
<evidence type="ECO:0000256" key="1">
    <source>
        <dbReference type="SAM" id="MobiDB-lite"/>
    </source>
</evidence>
<reference evidence="2 3" key="1">
    <citation type="journal article" date="2004" name="Nature">
        <title>Genome evolution in yeasts.</title>
        <authorList>
            <consortium name="Genolevures"/>
            <person name="Dujon B."/>
            <person name="Sherman D."/>
            <person name="Fischer G."/>
            <person name="Durrens P."/>
            <person name="Casaregola S."/>
            <person name="Lafontaine I."/>
            <person name="de Montigny J."/>
            <person name="Marck C."/>
            <person name="Neuveglise C."/>
            <person name="Talla E."/>
            <person name="Goffard N."/>
            <person name="Frangeul L."/>
            <person name="Aigle M."/>
            <person name="Anthouard V."/>
            <person name="Babour A."/>
            <person name="Barbe V."/>
            <person name="Barnay S."/>
            <person name="Blanchin S."/>
            <person name="Beckerich J.M."/>
            <person name="Beyne E."/>
            <person name="Bleykasten C."/>
            <person name="Boisrame A."/>
            <person name="Boyer J."/>
            <person name="Cattolico L."/>
            <person name="Confanioleri F."/>
            <person name="de Daruvar A."/>
            <person name="Despons L."/>
            <person name="Fabre E."/>
            <person name="Fairhead C."/>
            <person name="Ferry-Dumazet H."/>
            <person name="Groppi A."/>
            <person name="Hantraye F."/>
            <person name="Hennequin C."/>
            <person name="Jauniaux N."/>
            <person name="Joyet P."/>
            <person name="Kachouri R."/>
            <person name="Kerrest A."/>
            <person name="Koszul R."/>
            <person name="Lemaire M."/>
            <person name="Lesur I."/>
            <person name="Ma L."/>
            <person name="Muller H."/>
            <person name="Nicaud J.M."/>
            <person name="Nikolski M."/>
            <person name="Oztas S."/>
            <person name="Ozier-Kalogeropoulos O."/>
            <person name="Pellenz S."/>
            <person name="Potier S."/>
            <person name="Richard G.F."/>
            <person name="Straub M.L."/>
            <person name="Suleau A."/>
            <person name="Swennene D."/>
            <person name="Tekaia F."/>
            <person name="Wesolowski-Louvel M."/>
            <person name="Westhof E."/>
            <person name="Wirth B."/>
            <person name="Zeniou-Meyer M."/>
            <person name="Zivanovic I."/>
            <person name="Bolotin-Fukuhara M."/>
            <person name="Thierry A."/>
            <person name="Bouchier C."/>
            <person name="Caudron B."/>
            <person name="Scarpelli C."/>
            <person name="Gaillardin C."/>
            <person name="Weissenbach J."/>
            <person name="Wincker P."/>
            <person name="Souciet J.L."/>
        </authorList>
    </citation>
    <scope>NUCLEOTIDE SEQUENCE [LARGE SCALE GENOMIC DNA]</scope>
    <source>
        <strain evidence="3">CLIB 122 / E 150</strain>
    </source>
</reference>
<keyword evidence="3" id="KW-1185">Reference proteome</keyword>
<dbReference type="VEuPathDB" id="FungiDB:YALI0_C00583g"/>
<dbReference type="Proteomes" id="UP000001300">
    <property type="component" value="Chromosome C"/>
</dbReference>
<evidence type="ECO:0000313" key="3">
    <source>
        <dbReference type="Proteomes" id="UP000001300"/>
    </source>
</evidence>